<dbReference type="InterPro" id="IPR035996">
    <property type="entry name" value="4pyrrol_Methylase_sf"/>
</dbReference>
<protein>
    <recommendedName>
        <fullName evidence="6">Ribosomal RNA small subunit methyltransferase I</fullName>
        <ecNumber evidence="6">2.1.1.198</ecNumber>
    </recommendedName>
    <alternativeName>
        <fullName evidence="6">16S rRNA 2'-O-ribose C1402 methyltransferase</fullName>
    </alternativeName>
    <alternativeName>
        <fullName evidence="6">rRNA (cytidine-2'-O-)-methyltransferase RsmI</fullName>
    </alternativeName>
</protein>
<evidence type="ECO:0000259" key="8">
    <source>
        <dbReference type="Pfam" id="PF23016"/>
    </source>
</evidence>
<dbReference type="InterPro" id="IPR014776">
    <property type="entry name" value="4pyrrole_Mease_sub2"/>
</dbReference>
<dbReference type="EMBL" id="QAYG01000001">
    <property type="protein sequence ID" value="PTW63231.1"/>
    <property type="molecule type" value="Genomic_DNA"/>
</dbReference>
<feature type="domain" description="RsmI HTH" evidence="8">
    <location>
        <begin position="266"/>
        <end position="310"/>
    </location>
</feature>
<organism evidence="9 10">
    <name type="scientific">Breoghania corrubedonensis</name>
    <dbReference type="NCBI Taxonomy" id="665038"/>
    <lineage>
        <taxon>Bacteria</taxon>
        <taxon>Pseudomonadati</taxon>
        <taxon>Pseudomonadota</taxon>
        <taxon>Alphaproteobacteria</taxon>
        <taxon>Hyphomicrobiales</taxon>
        <taxon>Stappiaceae</taxon>
        <taxon>Breoghania</taxon>
    </lineage>
</organism>
<dbReference type="PANTHER" id="PTHR46111:SF1">
    <property type="entry name" value="RIBOSOMAL RNA SMALL SUBUNIT METHYLTRANSFERASE I"/>
    <property type="match status" value="1"/>
</dbReference>
<evidence type="ECO:0000256" key="2">
    <source>
        <dbReference type="ARBA" id="ARBA00022552"/>
    </source>
</evidence>
<keyword evidence="3 6" id="KW-0489">Methyltransferase</keyword>
<comment type="similarity">
    <text evidence="6">Belongs to the methyltransferase superfamily. RsmI family.</text>
</comment>
<proteinExistence type="inferred from homology"/>
<sequence length="319" mass="33725">MASDISDAHGNAGGDADKASERHRRYAIGAAGLTAHAAEPGLHVVSTPIGNLGDITVRALETLAGCDLVACEDTRVTRVLMERYALSTHLVAYHEHNAAKVGPRLLAALEEGKAVAVVSDAGTPLLSDPGYRLVVAAVEAGHKVIPIPGASALLSALVGAGLPSDTVLFVGFLPPKRAARLRRLEELKGVSATTVFYESPRRLADTLADMIEAHGADHPACVARELTKRFETFKRGRLGEIAAFYTENPPKGELVIVLAPAEPLVAEAGDVEEMLREALAEMPVSAAAAQVAKRTGRDRKTLYKQALALRQNKDRNGDG</sequence>
<dbReference type="GO" id="GO:0005737">
    <property type="term" value="C:cytoplasm"/>
    <property type="evidence" value="ECO:0007669"/>
    <property type="project" value="UniProtKB-SubCell"/>
</dbReference>
<dbReference type="InterPro" id="IPR000878">
    <property type="entry name" value="4pyrrol_Mease"/>
</dbReference>
<dbReference type="Pfam" id="PF00590">
    <property type="entry name" value="TP_methylase"/>
    <property type="match status" value="1"/>
</dbReference>
<dbReference type="InterPro" id="IPR014777">
    <property type="entry name" value="4pyrrole_Mease_sub1"/>
</dbReference>
<keyword evidence="4 6" id="KW-0808">Transferase</keyword>
<comment type="catalytic activity">
    <reaction evidence="6">
        <text>cytidine(1402) in 16S rRNA + S-adenosyl-L-methionine = 2'-O-methylcytidine(1402) in 16S rRNA + S-adenosyl-L-homocysteine + H(+)</text>
        <dbReference type="Rhea" id="RHEA:42924"/>
        <dbReference type="Rhea" id="RHEA-COMP:10285"/>
        <dbReference type="Rhea" id="RHEA-COMP:10286"/>
        <dbReference type="ChEBI" id="CHEBI:15378"/>
        <dbReference type="ChEBI" id="CHEBI:57856"/>
        <dbReference type="ChEBI" id="CHEBI:59789"/>
        <dbReference type="ChEBI" id="CHEBI:74495"/>
        <dbReference type="ChEBI" id="CHEBI:82748"/>
        <dbReference type="EC" id="2.1.1.198"/>
    </reaction>
</comment>
<dbReference type="InterPro" id="IPR008189">
    <property type="entry name" value="rRNA_ssu_MeTfrase_I"/>
</dbReference>
<evidence type="ECO:0000256" key="1">
    <source>
        <dbReference type="ARBA" id="ARBA00022490"/>
    </source>
</evidence>
<keyword evidence="2 6" id="KW-0698">rRNA processing</keyword>
<evidence type="ECO:0000313" key="10">
    <source>
        <dbReference type="Proteomes" id="UP000244081"/>
    </source>
</evidence>
<dbReference type="SUPFAM" id="SSF53790">
    <property type="entry name" value="Tetrapyrrole methylase"/>
    <property type="match status" value="1"/>
</dbReference>
<dbReference type="Gene3D" id="3.30.950.10">
    <property type="entry name" value="Methyltransferase, Cobalt-precorrin-4 Transmethylase, Domain 2"/>
    <property type="match status" value="1"/>
</dbReference>
<dbReference type="InterPro" id="IPR053910">
    <property type="entry name" value="RsmI_HTH"/>
</dbReference>
<dbReference type="HAMAP" id="MF_01877">
    <property type="entry name" value="16SrRNA_methyltr_I"/>
    <property type="match status" value="1"/>
</dbReference>
<dbReference type="PIRSF" id="PIRSF005917">
    <property type="entry name" value="MTase_YraL"/>
    <property type="match status" value="1"/>
</dbReference>
<dbReference type="PROSITE" id="PS01296">
    <property type="entry name" value="RSMI"/>
    <property type="match status" value="1"/>
</dbReference>
<dbReference type="FunFam" id="3.30.950.10:FF:000002">
    <property type="entry name" value="Ribosomal RNA small subunit methyltransferase I"/>
    <property type="match status" value="1"/>
</dbReference>
<comment type="function">
    <text evidence="6">Catalyzes the 2'-O-methylation of the ribose of cytidine 1402 (C1402) in 16S rRNA.</text>
</comment>
<dbReference type="Proteomes" id="UP000244081">
    <property type="component" value="Unassembled WGS sequence"/>
</dbReference>
<keyword evidence="5 6" id="KW-0949">S-adenosyl-L-methionine</keyword>
<gene>
    <name evidence="6" type="primary">rsmI</name>
    <name evidence="9" type="ORF">C8N35_1011282</name>
</gene>
<evidence type="ECO:0000259" key="7">
    <source>
        <dbReference type="Pfam" id="PF00590"/>
    </source>
</evidence>
<evidence type="ECO:0000313" key="9">
    <source>
        <dbReference type="EMBL" id="PTW63231.1"/>
    </source>
</evidence>
<dbReference type="RefSeq" id="WP_107988694.1">
    <property type="nucleotide sequence ID" value="NZ_QAYG01000001.1"/>
</dbReference>
<dbReference type="OrthoDB" id="9809084at2"/>
<name>A0A2T5VHJ5_9HYPH</name>
<evidence type="ECO:0000256" key="5">
    <source>
        <dbReference type="ARBA" id="ARBA00022691"/>
    </source>
</evidence>
<dbReference type="FunFam" id="3.40.1010.10:FF:000007">
    <property type="entry name" value="Ribosomal RNA small subunit methyltransferase I"/>
    <property type="match status" value="1"/>
</dbReference>
<dbReference type="Gene3D" id="3.40.1010.10">
    <property type="entry name" value="Cobalt-precorrin-4 Transmethylase, Domain 1"/>
    <property type="match status" value="1"/>
</dbReference>
<comment type="caution">
    <text evidence="9">The sequence shown here is derived from an EMBL/GenBank/DDBJ whole genome shotgun (WGS) entry which is preliminary data.</text>
</comment>
<keyword evidence="1 6" id="KW-0963">Cytoplasm</keyword>
<keyword evidence="10" id="KW-1185">Reference proteome</keyword>
<evidence type="ECO:0000256" key="3">
    <source>
        <dbReference type="ARBA" id="ARBA00022603"/>
    </source>
</evidence>
<evidence type="ECO:0000256" key="6">
    <source>
        <dbReference type="HAMAP-Rule" id="MF_01877"/>
    </source>
</evidence>
<dbReference type="Pfam" id="PF23016">
    <property type="entry name" value="RsmI_C"/>
    <property type="match status" value="1"/>
</dbReference>
<accession>A0A2T5VHJ5</accession>
<dbReference type="EC" id="2.1.1.198" evidence="6"/>
<dbReference type="AlphaFoldDB" id="A0A2T5VHJ5"/>
<feature type="domain" description="Tetrapyrrole methylase" evidence="7">
    <location>
        <begin position="42"/>
        <end position="242"/>
    </location>
</feature>
<comment type="subcellular location">
    <subcellularLocation>
        <location evidence="6">Cytoplasm</location>
    </subcellularLocation>
</comment>
<dbReference type="PANTHER" id="PTHR46111">
    <property type="entry name" value="RIBOSOMAL RNA SMALL SUBUNIT METHYLTRANSFERASE I"/>
    <property type="match status" value="1"/>
</dbReference>
<dbReference type="InterPro" id="IPR018063">
    <property type="entry name" value="SAM_MeTrfase_RsmI_CS"/>
</dbReference>
<reference evidence="9 10" key="1">
    <citation type="submission" date="2018-04" db="EMBL/GenBank/DDBJ databases">
        <title>Genomic Encyclopedia of Archaeal and Bacterial Type Strains, Phase II (KMG-II): from individual species to whole genera.</title>
        <authorList>
            <person name="Goeker M."/>
        </authorList>
    </citation>
    <scope>NUCLEOTIDE SEQUENCE [LARGE SCALE GENOMIC DNA]</scope>
    <source>
        <strain evidence="9 10">DSM 23382</strain>
    </source>
</reference>
<dbReference type="NCBIfam" id="TIGR00096">
    <property type="entry name" value="16S rRNA (cytidine(1402)-2'-O)-methyltransferase"/>
    <property type="match status" value="1"/>
</dbReference>
<dbReference type="CDD" id="cd11648">
    <property type="entry name" value="RsmI"/>
    <property type="match status" value="1"/>
</dbReference>
<evidence type="ECO:0000256" key="4">
    <source>
        <dbReference type="ARBA" id="ARBA00022679"/>
    </source>
</evidence>
<dbReference type="GO" id="GO:0070677">
    <property type="term" value="F:rRNA (cytosine-2'-O-)-methyltransferase activity"/>
    <property type="evidence" value="ECO:0007669"/>
    <property type="project" value="UniProtKB-UniRule"/>
</dbReference>